<evidence type="ECO:0000256" key="14">
    <source>
        <dbReference type="SAM" id="MobiDB-lite"/>
    </source>
</evidence>
<keyword evidence="5 15" id="KW-1133">Transmembrane helix</keyword>
<dbReference type="Proteomes" id="UP001153069">
    <property type="component" value="Unassembled WGS sequence"/>
</dbReference>
<evidence type="ECO:0000256" key="1">
    <source>
        <dbReference type="ARBA" id="ARBA00004653"/>
    </source>
</evidence>
<feature type="transmembrane region" description="Helical" evidence="15">
    <location>
        <begin position="46"/>
        <end position="65"/>
    </location>
</feature>
<dbReference type="InterPro" id="IPR006153">
    <property type="entry name" value="Cation/H_exchanger_TM"/>
</dbReference>
<protein>
    <recommendedName>
        <fullName evidence="11">Sodium/hydrogen exchanger 8</fullName>
    </recommendedName>
    <alternativeName>
        <fullName evidence="12">Na(+)/H(+) exchanger 8</fullName>
    </alternativeName>
    <alternativeName>
        <fullName evidence="13">Solute carrier family 9 member 8</fullName>
    </alternativeName>
</protein>
<evidence type="ECO:0000256" key="9">
    <source>
        <dbReference type="ARBA" id="ARBA00023136"/>
    </source>
</evidence>
<dbReference type="GO" id="GO:0098719">
    <property type="term" value="P:sodium ion import across plasma membrane"/>
    <property type="evidence" value="ECO:0007669"/>
    <property type="project" value="TreeGrafter"/>
</dbReference>
<evidence type="ECO:0000256" key="6">
    <source>
        <dbReference type="ARBA" id="ARBA00023034"/>
    </source>
</evidence>
<evidence type="ECO:0000256" key="12">
    <source>
        <dbReference type="ARBA" id="ARBA00042291"/>
    </source>
</evidence>
<proteinExistence type="predicted"/>
<keyword evidence="2" id="KW-0813">Transport</keyword>
<feature type="domain" description="Cation/H+ exchanger transmembrane" evidence="16">
    <location>
        <begin position="27"/>
        <end position="389"/>
    </location>
</feature>
<feature type="transmembrane region" description="Helical" evidence="15">
    <location>
        <begin position="554"/>
        <end position="574"/>
    </location>
</feature>
<dbReference type="PRINTS" id="PR01084">
    <property type="entry name" value="NAHEXCHNGR"/>
</dbReference>
<dbReference type="EMBL" id="CAICTM010000416">
    <property type="protein sequence ID" value="CAB9510044.1"/>
    <property type="molecule type" value="Genomic_DNA"/>
</dbReference>
<feature type="transmembrane region" description="Helical" evidence="15">
    <location>
        <begin position="365"/>
        <end position="388"/>
    </location>
</feature>
<keyword evidence="9 15" id="KW-0472">Membrane</keyword>
<feature type="region of interest" description="Disordered" evidence="14">
    <location>
        <begin position="628"/>
        <end position="683"/>
    </location>
</feature>
<evidence type="ECO:0000256" key="10">
    <source>
        <dbReference type="ARBA" id="ARBA00023201"/>
    </source>
</evidence>
<feature type="compositionally biased region" description="Polar residues" evidence="14">
    <location>
        <begin position="634"/>
        <end position="645"/>
    </location>
</feature>
<evidence type="ECO:0000256" key="5">
    <source>
        <dbReference type="ARBA" id="ARBA00022989"/>
    </source>
</evidence>
<evidence type="ECO:0000256" key="3">
    <source>
        <dbReference type="ARBA" id="ARBA00022449"/>
    </source>
</evidence>
<dbReference type="GO" id="GO:0051453">
    <property type="term" value="P:regulation of intracellular pH"/>
    <property type="evidence" value="ECO:0007669"/>
    <property type="project" value="TreeGrafter"/>
</dbReference>
<feature type="region of interest" description="Disordered" evidence="14">
    <location>
        <begin position="471"/>
        <end position="506"/>
    </location>
</feature>
<feature type="transmembrane region" description="Helical" evidence="15">
    <location>
        <begin position="100"/>
        <end position="117"/>
    </location>
</feature>
<evidence type="ECO:0000256" key="8">
    <source>
        <dbReference type="ARBA" id="ARBA00023065"/>
    </source>
</evidence>
<dbReference type="GO" id="GO:0000139">
    <property type="term" value="C:Golgi membrane"/>
    <property type="evidence" value="ECO:0007669"/>
    <property type="project" value="UniProtKB-SubCell"/>
</dbReference>
<comment type="caution">
    <text evidence="17">The sequence shown here is derived from an EMBL/GenBank/DDBJ whole genome shotgun (WGS) entry which is preliminary data.</text>
</comment>
<feature type="transmembrane region" description="Helical" evidence="15">
    <location>
        <begin position="244"/>
        <end position="271"/>
    </location>
</feature>
<comment type="subcellular location">
    <subcellularLocation>
        <location evidence="1">Golgi apparatus membrane</location>
        <topology evidence="1">Multi-pass membrane protein</topology>
    </subcellularLocation>
</comment>
<dbReference type="InterPro" id="IPR018422">
    <property type="entry name" value="Cation/H_exchanger_CPA1"/>
</dbReference>
<organism evidence="17 18">
    <name type="scientific">Seminavis robusta</name>
    <dbReference type="NCBI Taxonomy" id="568900"/>
    <lineage>
        <taxon>Eukaryota</taxon>
        <taxon>Sar</taxon>
        <taxon>Stramenopiles</taxon>
        <taxon>Ochrophyta</taxon>
        <taxon>Bacillariophyta</taxon>
        <taxon>Bacillariophyceae</taxon>
        <taxon>Bacillariophycidae</taxon>
        <taxon>Naviculales</taxon>
        <taxon>Naviculaceae</taxon>
        <taxon>Seminavis</taxon>
    </lineage>
</organism>
<sequence>MPAEDGNSEETISAYFVFFSALLSVVLILSKLLHDRQRLASILPEAGMIVGVGMVAGALVLWVFGEERMGQVRGMEMDDDASNVDVHALVHNVLSFSPNAFFVALLPPIIFNSGYHLRRELFFRHIRPIALLAVVGTLVSTIAIATLLQMVKVLGWIGHGQDEEEAFAPTLTELLTFGALISATDPVSTLAVFQVKRVDPQLFYLVFGESVLNDAVGLVLFETFCKFVQRDNGAGKIAMGVMEFVVGFALDAVISPVLGWVCAVLAALLFKHIDLRNNTLLELALYLLIMYVPFLMAEILQLSGIVTILVTGIAARHYVEPNLSTQTQDIADVIFRLSAHLAETSIFLELGLSVAGVTEFLQWKFIGWSLVACLVARACHVYPIAFFFNQSLLLREQRQQQQKEEEEPCRVFFGYNIKAGMDGLMKMEFGQQNASQSVGNNKVDEANFKTTARKPMSGNLELTEHLNDFYHNQQDDDDKDETTTKPNRKQVERSASNVTANSETTLTPVPQRDLKIQANTAHMLWFSGLRGAVAYACVRSFPDTFNHEREFTSTTMMIVLITVFVMGGATEAVLKMLNIEMNVNEDQYMEAWRRSDQAPVPGFWTFFDKRMVLRYVVRDYDMSASSRDDLGISPSASNDSATNPKRPQREGSSRVSSNSTNTKGAEMSRNSDPLPDIEVTESTHYDTLQEMGLVPLRRKTSLFDYGLKKSE</sequence>
<feature type="transmembrane region" description="Helical" evidence="15">
    <location>
        <begin position="283"/>
        <end position="315"/>
    </location>
</feature>
<evidence type="ECO:0000256" key="15">
    <source>
        <dbReference type="SAM" id="Phobius"/>
    </source>
</evidence>
<dbReference type="AlphaFoldDB" id="A0A9N8DZL3"/>
<keyword evidence="8" id="KW-0406">Ion transport</keyword>
<accession>A0A9N8DZL3</accession>
<reference evidence="17" key="1">
    <citation type="submission" date="2020-06" db="EMBL/GenBank/DDBJ databases">
        <authorList>
            <consortium name="Plant Systems Biology data submission"/>
        </authorList>
    </citation>
    <scope>NUCLEOTIDE SEQUENCE</scope>
    <source>
        <strain evidence="17">D6</strain>
    </source>
</reference>
<feature type="compositionally biased region" description="Polar residues" evidence="14">
    <location>
        <begin position="653"/>
        <end position="671"/>
    </location>
</feature>
<evidence type="ECO:0000256" key="13">
    <source>
        <dbReference type="ARBA" id="ARBA00042692"/>
    </source>
</evidence>
<dbReference type="PANTHER" id="PTHR10110:SF191">
    <property type="entry name" value="SODIUM_HYDROGEN EXCHANGER 8"/>
    <property type="match status" value="1"/>
</dbReference>
<keyword evidence="10" id="KW-0739">Sodium transport</keyword>
<dbReference type="PANTHER" id="PTHR10110">
    <property type="entry name" value="SODIUM/HYDROGEN EXCHANGER"/>
    <property type="match status" value="1"/>
</dbReference>
<dbReference type="OrthoDB" id="196264at2759"/>
<dbReference type="GO" id="GO:0015385">
    <property type="term" value="F:sodium:proton antiporter activity"/>
    <property type="evidence" value="ECO:0007669"/>
    <property type="project" value="InterPro"/>
</dbReference>
<dbReference type="Pfam" id="PF00999">
    <property type="entry name" value="Na_H_Exchanger"/>
    <property type="match status" value="1"/>
</dbReference>
<evidence type="ECO:0000256" key="2">
    <source>
        <dbReference type="ARBA" id="ARBA00022448"/>
    </source>
</evidence>
<evidence type="ECO:0000313" key="18">
    <source>
        <dbReference type="Proteomes" id="UP001153069"/>
    </source>
</evidence>
<evidence type="ECO:0000259" key="16">
    <source>
        <dbReference type="Pfam" id="PF00999"/>
    </source>
</evidence>
<evidence type="ECO:0000256" key="11">
    <source>
        <dbReference type="ARBA" id="ARBA00040570"/>
    </source>
</evidence>
<gene>
    <name evidence="17" type="ORF">SEMRO_417_G138730.1</name>
</gene>
<dbReference type="GO" id="GO:0015386">
    <property type="term" value="F:potassium:proton antiporter activity"/>
    <property type="evidence" value="ECO:0007669"/>
    <property type="project" value="TreeGrafter"/>
</dbReference>
<dbReference type="GO" id="GO:0005886">
    <property type="term" value="C:plasma membrane"/>
    <property type="evidence" value="ECO:0007669"/>
    <property type="project" value="TreeGrafter"/>
</dbReference>
<keyword evidence="3" id="KW-0050">Antiport</keyword>
<dbReference type="Gene3D" id="6.10.140.1330">
    <property type="match status" value="1"/>
</dbReference>
<feature type="transmembrane region" description="Helical" evidence="15">
    <location>
        <begin position="12"/>
        <end position="34"/>
    </location>
</feature>
<keyword evidence="4 15" id="KW-0812">Transmembrane</keyword>
<feature type="transmembrane region" description="Helical" evidence="15">
    <location>
        <begin position="129"/>
        <end position="154"/>
    </location>
</feature>
<keyword evidence="18" id="KW-1185">Reference proteome</keyword>
<keyword evidence="6" id="KW-0333">Golgi apparatus</keyword>
<keyword evidence="7" id="KW-0915">Sodium</keyword>
<evidence type="ECO:0000256" key="4">
    <source>
        <dbReference type="ARBA" id="ARBA00022692"/>
    </source>
</evidence>
<feature type="compositionally biased region" description="Polar residues" evidence="14">
    <location>
        <begin position="493"/>
        <end position="506"/>
    </location>
</feature>
<evidence type="ECO:0000256" key="7">
    <source>
        <dbReference type="ARBA" id="ARBA00023053"/>
    </source>
</evidence>
<evidence type="ECO:0000313" key="17">
    <source>
        <dbReference type="EMBL" id="CAB9510044.1"/>
    </source>
</evidence>
<dbReference type="InterPro" id="IPR004709">
    <property type="entry name" value="NaH_exchanger"/>
</dbReference>
<name>A0A9N8DZL3_9STRA</name>